<accession>A0ABP9KC66</accession>
<name>A0ABP9KC66_9ACTN</name>
<keyword evidence="2" id="KW-1185">Reference proteome</keyword>
<gene>
    <name evidence="1" type="ORF">GCM10023336_24440</name>
</gene>
<protein>
    <submittedName>
        <fullName evidence="1">Uncharacterized protein</fullName>
    </submittedName>
</protein>
<evidence type="ECO:0000313" key="2">
    <source>
        <dbReference type="Proteomes" id="UP001500124"/>
    </source>
</evidence>
<dbReference type="EMBL" id="BAABKC010000037">
    <property type="protein sequence ID" value="GAA5053800.1"/>
    <property type="molecule type" value="Genomic_DNA"/>
</dbReference>
<dbReference type="Proteomes" id="UP001500124">
    <property type="component" value="Unassembled WGS sequence"/>
</dbReference>
<sequence>MVPMVTAPTLPTLAGLPLPPVRVPDALDAVQVTGMLKVIVMFPLLTAVKPAAEGLTVQTVDGFAEAGTTAMPNAAVPAPTATATLPRGLFMTG</sequence>
<organism evidence="1 2">
    <name type="scientific">Streptomyces similanensis</name>
    <dbReference type="NCBI Taxonomy" id="1274988"/>
    <lineage>
        <taxon>Bacteria</taxon>
        <taxon>Bacillati</taxon>
        <taxon>Actinomycetota</taxon>
        <taxon>Actinomycetes</taxon>
        <taxon>Kitasatosporales</taxon>
        <taxon>Streptomycetaceae</taxon>
        <taxon>Streptomyces</taxon>
    </lineage>
</organism>
<proteinExistence type="predicted"/>
<evidence type="ECO:0000313" key="1">
    <source>
        <dbReference type="EMBL" id="GAA5053800.1"/>
    </source>
</evidence>
<reference evidence="2" key="1">
    <citation type="journal article" date="2019" name="Int. J. Syst. Evol. Microbiol.">
        <title>The Global Catalogue of Microorganisms (GCM) 10K type strain sequencing project: providing services to taxonomists for standard genome sequencing and annotation.</title>
        <authorList>
            <consortium name="The Broad Institute Genomics Platform"/>
            <consortium name="The Broad Institute Genome Sequencing Center for Infectious Disease"/>
            <person name="Wu L."/>
            <person name="Ma J."/>
        </authorList>
    </citation>
    <scope>NUCLEOTIDE SEQUENCE [LARGE SCALE GENOMIC DNA]</scope>
    <source>
        <strain evidence="2">JCM 18410</strain>
    </source>
</reference>
<comment type="caution">
    <text evidence="1">The sequence shown here is derived from an EMBL/GenBank/DDBJ whole genome shotgun (WGS) entry which is preliminary data.</text>
</comment>